<evidence type="ECO:0000256" key="7">
    <source>
        <dbReference type="ARBA" id="ARBA00023212"/>
    </source>
</evidence>
<dbReference type="Gene3D" id="3.40.850.10">
    <property type="entry name" value="Kinesin motor domain"/>
    <property type="match status" value="1"/>
</dbReference>
<dbReference type="GO" id="GO:0007018">
    <property type="term" value="P:microtubule-based movement"/>
    <property type="evidence" value="ECO:0007669"/>
    <property type="project" value="InterPro"/>
</dbReference>
<name>A0A7S2EEL8_9STRA</name>
<organism evidence="11">
    <name type="scientific">Ditylum brightwellii</name>
    <dbReference type="NCBI Taxonomy" id="49249"/>
    <lineage>
        <taxon>Eukaryota</taxon>
        <taxon>Sar</taxon>
        <taxon>Stramenopiles</taxon>
        <taxon>Ochrophyta</taxon>
        <taxon>Bacillariophyta</taxon>
        <taxon>Mediophyceae</taxon>
        <taxon>Lithodesmiophycidae</taxon>
        <taxon>Lithodesmiales</taxon>
        <taxon>Lithodesmiaceae</taxon>
        <taxon>Ditylum</taxon>
    </lineage>
</organism>
<accession>A0A7S2EEL8</accession>
<sequence>MNGYESTVFAYGQTGTGKTYTMEGSLTSPEMYGVIPRAAESIFETLEHEKYSEYTVKCSYLEIYNEELCDLLVDNSQNPTNGKKPNKLDIMDGKTGTFCRGLVEVEVSSATEVLDLMKKAEEQRKVGETKMNKHSSRSHCIFSILVKAKSSLADGTGMMECSGKLHMVDLAGSECAKTANLDKASGSEAARERERMNINRSLLTLGRVISMLKEQSESKKSRQSIRIPYRDSKLTRILQEALGGRCKTVIIATLSPSVTAIEESISTLNYAQSANGIVNKPIATSHLRLTPSKAMSNISSATESTGDDDHNIEHWYEMECRLQYMQAQVEEAQAALARKHVIQQEATDRAERLEEEKTDLEEKYANALEEIKNLEDKLTSEVAKKEEEIKIKEETMATLEQTENTLRNTEDTLAAEIQKKEETMAKLAETEATLKATEDTLAEEIRIKEETMAKLAETEAVLKKTQETLADEIRIKEETMAKLAETETVLKKTQETLAEEIRIKEVTMAKLADTEAVLKKTQDTLAEEIRIKEVTMAKLADTEAVLKKTQETLEEEIKKKEDVISKLKKTEVMVKKTAVILDETQQTETSLTDEASKLLATLKESIVDGDSLHSLVVLQRQLHVELKSATRNFHAASLNVLKETSATLDNLASMNNNYRSLVESSANDVHGQERKFIDEMSTLMKEIGRDVKNLTDTMKAQVVDDGGIVPTLDETSSCAKQGLDDIFAFVSRGDDELLSSCKAARQQLKESSDKLKDLSVTHTSKSAESLSTLESGINSSKEKIAAMVTSVTEALKAARDARFQARAAHNELLQRWKVSSLAASKCIENTSKDQSNIVDSTIAFFGTEMQNHDKMESALQDQTSYILKNGDAHIDHVSEQASMLSKQKESLAAAHERNQKMRENFMQTVMAGVQELMTKQMDLLGIEQNEQFGVLQSSTENLTNANGSIRQSAKDIFADVESTNSMLTEHVQIVRKNDIHVTGIMEKTKETLDEIASSSIDHQESTSTFANDAADGISSMDNIDSEKTNVIIKHVESDGAQCSDHLKDIVLKQTRDNIENLTEAGDQIYSYGAHGIIPKSMSDIDTIENPRKEVMNGLDKRVKEVSAGISTGQDKIKVIAGKQCATADELYADAQAKEKVFEDDTSTRRKSQVDQNKEHILNGTADYANTTKYILSEGTAQTNDLKNKIVNFAMNDIKAEEEIVPAPVRLSLSYSEDFTSTPIDDAILRGHDFESNDEMILSNGHSKGSIFTDIKSLLLFNASQVL</sequence>
<evidence type="ECO:0000259" key="10">
    <source>
        <dbReference type="PROSITE" id="PS50067"/>
    </source>
</evidence>
<keyword evidence="6 8" id="KW-0505">Motor protein</keyword>
<comment type="similarity">
    <text evidence="8">Belongs to the TRAFAC class myosin-kinesin ATPase superfamily. Kinesin family.</text>
</comment>
<dbReference type="AlphaFoldDB" id="A0A7S2EEL8"/>
<keyword evidence="4 8" id="KW-0547">Nucleotide-binding</keyword>
<dbReference type="GO" id="GO:0005876">
    <property type="term" value="C:spindle microtubule"/>
    <property type="evidence" value="ECO:0007669"/>
    <property type="project" value="TreeGrafter"/>
</dbReference>
<keyword evidence="3" id="KW-0493">Microtubule</keyword>
<proteinExistence type="inferred from homology"/>
<evidence type="ECO:0000256" key="1">
    <source>
        <dbReference type="ARBA" id="ARBA00004245"/>
    </source>
</evidence>
<reference evidence="11" key="1">
    <citation type="submission" date="2021-01" db="EMBL/GenBank/DDBJ databases">
        <authorList>
            <person name="Corre E."/>
            <person name="Pelletier E."/>
            <person name="Niang G."/>
            <person name="Scheremetjew M."/>
            <person name="Finn R."/>
            <person name="Kale V."/>
            <person name="Holt S."/>
            <person name="Cochrane G."/>
            <person name="Meng A."/>
            <person name="Brown T."/>
            <person name="Cohen L."/>
        </authorList>
    </citation>
    <scope>NUCLEOTIDE SEQUENCE</scope>
    <source>
        <strain evidence="11">Pop2</strain>
    </source>
</reference>
<dbReference type="GO" id="GO:0051231">
    <property type="term" value="P:spindle elongation"/>
    <property type="evidence" value="ECO:0007669"/>
    <property type="project" value="TreeGrafter"/>
</dbReference>
<feature type="binding site" evidence="8">
    <location>
        <begin position="12"/>
        <end position="19"/>
    </location>
    <ligand>
        <name>ATP</name>
        <dbReference type="ChEBI" id="CHEBI:30616"/>
    </ligand>
</feature>
<evidence type="ECO:0000256" key="3">
    <source>
        <dbReference type="ARBA" id="ARBA00022701"/>
    </source>
</evidence>
<dbReference type="PANTHER" id="PTHR47970:SF12">
    <property type="entry name" value="KINESIN FAMILY MEMBER 11"/>
    <property type="match status" value="1"/>
</dbReference>
<dbReference type="InterPro" id="IPR019821">
    <property type="entry name" value="Kinesin_motor_CS"/>
</dbReference>
<protein>
    <recommendedName>
        <fullName evidence="10">Kinesin motor domain-containing protein</fullName>
    </recommendedName>
</protein>
<dbReference type="GO" id="GO:0072686">
    <property type="term" value="C:mitotic spindle"/>
    <property type="evidence" value="ECO:0007669"/>
    <property type="project" value="TreeGrafter"/>
</dbReference>
<dbReference type="InterPro" id="IPR027417">
    <property type="entry name" value="P-loop_NTPase"/>
</dbReference>
<dbReference type="GO" id="GO:0008574">
    <property type="term" value="F:plus-end-directed microtubule motor activity"/>
    <property type="evidence" value="ECO:0007669"/>
    <property type="project" value="TreeGrafter"/>
</dbReference>
<evidence type="ECO:0000256" key="4">
    <source>
        <dbReference type="ARBA" id="ARBA00022741"/>
    </source>
</evidence>
<dbReference type="InterPro" id="IPR047149">
    <property type="entry name" value="KIF11-like"/>
</dbReference>
<evidence type="ECO:0000256" key="9">
    <source>
        <dbReference type="SAM" id="Coils"/>
    </source>
</evidence>
<dbReference type="GO" id="GO:0090307">
    <property type="term" value="P:mitotic spindle assembly"/>
    <property type="evidence" value="ECO:0007669"/>
    <property type="project" value="TreeGrafter"/>
</dbReference>
<evidence type="ECO:0000256" key="5">
    <source>
        <dbReference type="ARBA" id="ARBA00022840"/>
    </source>
</evidence>
<dbReference type="Pfam" id="PF00225">
    <property type="entry name" value="Kinesin"/>
    <property type="match status" value="1"/>
</dbReference>
<dbReference type="PROSITE" id="PS50067">
    <property type="entry name" value="KINESIN_MOTOR_2"/>
    <property type="match status" value="1"/>
</dbReference>
<feature type="coiled-coil region" evidence="9">
    <location>
        <begin position="539"/>
        <end position="570"/>
    </location>
</feature>
<dbReference type="PRINTS" id="PR00380">
    <property type="entry name" value="KINESINHEAVY"/>
</dbReference>
<evidence type="ECO:0000256" key="2">
    <source>
        <dbReference type="ARBA" id="ARBA00022490"/>
    </source>
</evidence>
<evidence type="ECO:0000313" key="11">
    <source>
        <dbReference type="EMBL" id="CAD9330942.1"/>
    </source>
</evidence>
<dbReference type="PANTHER" id="PTHR47970">
    <property type="entry name" value="KINESIN-LIKE PROTEIN KIF11"/>
    <property type="match status" value="1"/>
</dbReference>
<dbReference type="SMART" id="SM00129">
    <property type="entry name" value="KISc"/>
    <property type="match status" value="1"/>
</dbReference>
<feature type="domain" description="Kinesin motor" evidence="10">
    <location>
        <begin position="1"/>
        <end position="277"/>
    </location>
</feature>
<dbReference type="InterPro" id="IPR036961">
    <property type="entry name" value="Kinesin_motor_dom_sf"/>
</dbReference>
<keyword evidence="7" id="KW-0206">Cytoskeleton</keyword>
<keyword evidence="9" id="KW-0175">Coiled coil</keyword>
<dbReference type="EMBL" id="HBGN01018093">
    <property type="protein sequence ID" value="CAD9330942.1"/>
    <property type="molecule type" value="Transcribed_RNA"/>
</dbReference>
<dbReference type="SUPFAM" id="SSF52540">
    <property type="entry name" value="P-loop containing nucleoside triphosphate hydrolases"/>
    <property type="match status" value="1"/>
</dbReference>
<gene>
    <name evidence="11" type="ORF">DBRI1063_LOCUS11558</name>
</gene>
<keyword evidence="2" id="KW-0963">Cytoplasm</keyword>
<evidence type="ECO:0000256" key="6">
    <source>
        <dbReference type="ARBA" id="ARBA00023175"/>
    </source>
</evidence>
<keyword evidence="5 8" id="KW-0067">ATP-binding</keyword>
<evidence type="ECO:0000256" key="8">
    <source>
        <dbReference type="PROSITE-ProRule" id="PRU00283"/>
    </source>
</evidence>
<dbReference type="GO" id="GO:0005524">
    <property type="term" value="F:ATP binding"/>
    <property type="evidence" value="ECO:0007669"/>
    <property type="project" value="UniProtKB-UniRule"/>
</dbReference>
<comment type="subcellular location">
    <subcellularLocation>
        <location evidence="1">Cytoplasm</location>
        <location evidence="1">Cytoskeleton</location>
    </subcellularLocation>
</comment>
<dbReference type="PROSITE" id="PS00411">
    <property type="entry name" value="KINESIN_MOTOR_1"/>
    <property type="match status" value="1"/>
</dbReference>
<dbReference type="InterPro" id="IPR001752">
    <property type="entry name" value="Kinesin_motor_dom"/>
</dbReference>
<dbReference type="GO" id="GO:0008017">
    <property type="term" value="F:microtubule binding"/>
    <property type="evidence" value="ECO:0007669"/>
    <property type="project" value="InterPro"/>
</dbReference>
<feature type="coiled-coil region" evidence="9">
    <location>
        <begin position="343"/>
        <end position="496"/>
    </location>
</feature>